<evidence type="ECO:0000256" key="1">
    <source>
        <dbReference type="ARBA" id="ARBA00005636"/>
    </source>
</evidence>
<dbReference type="GO" id="GO:0016740">
    <property type="term" value="F:transferase activity"/>
    <property type="evidence" value="ECO:0007669"/>
    <property type="project" value="InterPro"/>
</dbReference>
<dbReference type="GO" id="GO:0003723">
    <property type="term" value="F:RNA binding"/>
    <property type="evidence" value="ECO:0007669"/>
    <property type="project" value="InterPro"/>
</dbReference>
<evidence type="ECO:0000256" key="4">
    <source>
        <dbReference type="ARBA" id="ARBA00035242"/>
    </source>
</evidence>
<feature type="domain" description="Large ribosomal subunit protein uL2 C-terminal" evidence="7">
    <location>
        <begin position="78"/>
        <end position="204"/>
    </location>
</feature>
<evidence type="ECO:0000256" key="2">
    <source>
        <dbReference type="ARBA" id="ARBA00022980"/>
    </source>
</evidence>
<dbReference type="SUPFAM" id="SSF50104">
    <property type="entry name" value="Translation proteins SH3-like domain"/>
    <property type="match status" value="1"/>
</dbReference>
<dbReference type="Gene3D" id="2.40.50.140">
    <property type="entry name" value="Nucleic acid-binding proteins"/>
    <property type="match status" value="1"/>
</dbReference>
<dbReference type="InterPro" id="IPR022666">
    <property type="entry name" value="Ribosomal_uL2_RNA-bd_dom"/>
</dbReference>
<dbReference type="FunFam" id="4.10.950.10:FF:000001">
    <property type="entry name" value="50S ribosomal protein L2"/>
    <property type="match status" value="1"/>
</dbReference>
<dbReference type="Proteomes" id="UP000231480">
    <property type="component" value="Unassembled WGS sequence"/>
</dbReference>
<proteinExistence type="inferred from homology"/>
<evidence type="ECO:0000259" key="7">
    <source>
        <dbReference type="SMART" id="SM01382"/>
    </source>
</evidence>
<dbReference type="InterPro" id="IPR012340">
    <property type="entry name" value="NA-bd_OB-fold"/>
</dbReference>
<organism evidence="9 10">
    <name type="scientific">Candidatus Portnoybacteria bacterium CG23_combo_of_CG06-09_8_20_14_all_37_13</name>
    <dbReference type="NCBI Taxonomy" id="1974819"/>
    <lineage>
        <taxon>Bacteria</taxon>
        <taxon>Candidatus Portnoyibacteriota</taxon>
    </lineage>
</organism>
<reference evidence="9 10" key="1">
    <citation type="submission" date="2017-09" db="EMBL/GenBank/DDBJ databases">
        <title>Depth-based differentiation of microbial function through sediment-hosted aquifers and enrichment of novel symbionts in the deep terrestrial subsurface.</title>
        <authorList>
            <person name="Probst A.J."/>
            <person name="Ladd B."/>
            <person name="Jarett J.K."/>
            <person name="Geller-Mcgrath D.E."/>
            <person name="Sieber C.M."/>
            <person name="Emerson J.B."/>
            <person name="Anantharaman K."/>
            <person name="Thomas B.C."/>
            <person name="Malmstrom R."/>
            <person name="Stieglmeier M."/>
            <person name="Klingl A."/>
            <person name="Woyke T."/>
            <person name="Ryan C.M."/>
            <person name="Banfield J.F."/>
        </authorList>
    </citation>
    <scope>NUCLEOTIDE SEQUENCE [LARGE SCALE GENOMIC DNA]</scope>
    <source>
        <strain evidence="9">CG23_combo_of_CG06-09_8_20_14_all_37_13</strain>
    </source>
</reference>
<dbReference type="Pfam" id="PF03947">
    <property type="entry name" value="Ribosomal_L2_C"/>
    <property type="match status" value="1"/>
</dbReference>
<dbReference type="SUPFAM" id="SSF50249">
    <property type="entry name" value="Nucleic acid-binding proteins"/>
    <property type="match status" value="1"/>
</dbReference>
<dbReference type="GO" id="GO:0015934">
    <property type="term" value="C:large ribosomal subunit"/>
    <property type="evidence" value="ECO:0007669"/>
    <property type="project" value="InterPro"/>
</dbReference>
<sequence>MVKRLRQLKKQKAGRSRGKITVRHRGGGHKRLYRFIDFNYNQKAKILAIEYDPNRSANIALVQDKSGKKSYVLASTDMKVGEAIKPRLKLQDLSVGANIYNVAGMIKSAGATAVLQAIEAGYAQIKLPSGEIRLVKENELANIGQVSNPEHNTKRLRKAGQNRWRGIRPTVRGSAMAAGDHPHGGGEGRSPIGLKHPKTPWGKPALGKKTRQKSKLSNKFIIKSRKKKQKS</sequence>
<evidence type="ECO:0000256" key="3">
    <source>
        <dbReference type="ARBA" id="ARBA00023274"/>
    </source>
</evidence>
<evidence type="ECO:0000256" key="5">
    <source>
        <dbReference type="ARBA" id="ARBA00035459"/>
    </source>
</evidence>
<gene>
    <name evidence="9" type="primary">rplB</name>
    <name evidence="9" type="ORF">COX44_00480</name>
</gene>
<name>A0A2G9YF47_9BACT</name>
<dbReference type="Gene3D" id="4.10.950.10">
    <property type="entry name" value="Ribosomal protein L2, domain 3"/>
    <property type="match status" value="1"/>
</dbReference>
<dbReference type="InterPro" id="IPR014722">
    <property type="entry name" value="Rib_uL2_dom2"/>
</dbReference>
<feature type="region of interest" description="Disordered" evidence="6">
    <location>
        <begin position="173"/>
        <end position="231"/>
    </location>
</feature>
<dbReference type="PIRSF" id="PIRSF002158">
    <property type="entry name" value="Ribosomal_L2"/>
    <property type="match status" value="1"/>
</dbReference>
<feature type="domain" description="Large ribosomal subunit protein uL2 RNA-binding" evidence="8">
    <location>
        <begin position="14"/>
        <end position="86"/>
    </location>
</feature>
<dbReference type="InterPro" id="IPR008991">
    <property type="entry name" value="Translation_prot_SH3-like_sf"/>
</dbReference>
<dbReference type="EMBL" id="PCRH01000011">
    <property type="protein sequence ID" value="PIP17333.1"/>
    <property type="molecule type" value="Genomic_DNA"/>
</dbReference>
<evidence type="ECO:0000259" key="8">
    <source>
        <dbReference type="SMART" id="SM01383"/>
    </source>
</evidence>
<dbReference type="PANTHER" id="PTHR13691:SF5">
    <property type="entry name" value="LARGE RIBOSOMAL SUBUNIT PROTEIN UL2M"/>
    <property type="match status" value="1"/>
</dbReference>
<evidence type="ECO:0000313" key="9">
    <source>
        <dbReference type="EMBL" id="PIP17333.1"/>
    </source>
</evidence>
<dbReference type="SMART" id="SM01383">
    <property type="entry name" value="Ribosomal_L2"/>
    <property type="match status" value="1"/>
</dbReference>
<dbReference type="GO" id="GO:0002181">
    <property type="term" value="P:cytoplasmic translation"/>
    <property type="evidence" value="ECO:0007669"/>
    <property type="project" value="TreeGrafter"/>
</dbReference>
<dbReference type="Gene3D" id="2.30.30.30">
    <property type="match status" value="1"/>
</dbReference>
<dbReference type="InterPro" id="IPR022669">
    <property type="entry name" value="Ribosomal_uL2_C"/>
</dbReference>
<protein>
    <recommendedName>
        <fullName evidence="4">Large ribosomal subunit protein uL2</fullName>
    </recommendedName>
    <alternativeName>
        <fullName evidence="5">50S ribosomal protein L2</fullName>
    </alternativeName>
</protein>
<dbReference type="PANTHER" id="PTHR13691">
    <property type="entry name" value="RIBOSOMAL PROTEIN L2"/>
    <property type="match status" value="1"/>
</dbReference>
<accession>A0A2G9YF47</accession>
<evidence type="ECO:0000313" key="10">
    <source>
        <dbReference type="Proteomes" id="UP000231480"/>
    </source>
</evidence>
<dbReference type="SMART" id="SM01382">
    <property type="entry name" value="Ribosomal_L2_C"/>
    <property type="match status" value="1"/>
</dbReference>
<dbReference type="AlphaFoldDB" id="A0A2G9YF47"/>
<dbReference type="InterPro" id="IPR002171">
    <property type="entry name" value="Ribosomal_uL2"/>
</dbReference>
<dbReference type="InterPro" id="IPR005880">
    <property type="entry name" value="Ribosomal_uL2_bac/org-type"/>
</dbReference>
<dbReference type="InterPro" id="IPR014726">
    <property type="entry name" value="Ribosomal_uL2_dom3"/>
</dbReference>
<dbReference type="NCBIfam" id="TIGR01171">
    <property type="entry name" value="rplB_bact"/>
    <property type="match status" value="1"/>
</dbReference>
<evidence type="ECO:0000256" key="6">
    <source>
        <dbReference type="SAM" id="MobiDB-lite"/>
    </source>
</evidence>
<keyword evidence="3" id="KW-0687">Ribonucleoprotein</keyword>
<feature type="compositionally biased region" description="Basic residues" evidence="6">
    <location>
        <begin position="206"/>
        <end position="231"/>
    </location>
</feature>
<dbReference type="GO" id="GO:0003735">
    <property type="term" value="F:structural constituent of ribosome"/>
    <property type="evidence" value="ECO:0007669"/>
    <property type="project" value="InterPro"/>
</dbReference>
<comment type="similarity">
    <text evidence="1">Belongs to the universal ribosomal protein uL2 family.</text>
</comment>
<comment type="caution">
    <text evidence="9">The sequence shown here is derived from an EMBL/GenBank/DDBJ whole genome shotgun (WGS) entry which is preliminary data.</text>
</comment>
<dbReference type="Pfam" id="PF00181">
    <property type="entry name" value="Ribosomal_L2_N"/>
    <property type="match status" value="1"/>
</dbReference>
<keyword evidence="2 9" id="KW-0689">Ribosomal protein</keyword>